<dbReference type="EMBL" id="JBHSWB010000004">
    <property type="protein sequence ID" value="MFC6663800.1"/>
    <property type="molecule type" value="Genomic_DNA"/>
</dbReference>
<keyword evidence="2" id="KW-1185">Reference proteome</keyword>
<evidence type="ECO:0000313" key="1">
    <source>
        <dbReference type="EMBL" id="MFC6663800.1"/>
    </source>
</evidence>
<sequence>MSLTSGQPGDLALAPYPDEVLDAARRWLDALPSTHALLVVQTQLEDESLWCTDVASLNLPASCPHVALEQLWPLAAIYLEHPTFDPVSAGPLRGWHTTQVLAILAPEGVRPHLHLFVPADLPEAPPLPAHVAAAAAIH</sequence>
<reference evidence="2" key="1">
    <citation type="journal article" date="2019" name="Int. J. Syst. Evol. Microbiol.">
        <title>The Global Catalogue of Microorganisms (GCM) 10K type strain sequencing project: providing services to taxonomists for standard genome sequencing and annotation.</title>
        <authorList>
            <consortium name="The Broad Institute Genomics Platform"/>
            <consortium name="The Broad Institute Genome Sequencing Center for Infectious Disease"/>
            <person name="Wu L."/>
            <person name="Ma J."/>
        </authorList>
    </citation>
    <scope>NUCLEOTIDE SEQUENCE [LARGE SCALE GENOMIC DNA]</scope>
    <source>
        <strain evidence="2">CCUG 63830</strain>
    </source>
</reference>
<accession>A0ABW1ZUA4</accession>
<dbReference type="RefSeq" id="WP_224609947.1">
    <property type="nucleotide sequence ID" value="NZ_JAIQXV010000012.1"/>
</dbReference>
<evidence type="ECO:0000313" key="2">
    <source>
        <dbReference type="Proteomes" id="UP001596317"/>
    </source>
</evidence>
<name>A0ABW1ZUA4_9DEIO</name>
<proteinExistence type="predicted"/>
<protein>
    <submittedName>
        <fullName evidence="1">Uncharacterized protein</fullName>
    </submittedName>
</protein>
<comment type="caution">
    <text evidence="1">The sequence shown here is derived from an EMBL/GenBank/DDBJ whole genome shotgun (WGS) entry which is preliminary data.</text>
</comment>
<organism evidence="1 2">
    <name type="scientific">Deinococcus multiflagellatus</name>
    <dbReference type="NCBI Taxonomy" id="1656887"/>
    <lineage>
        <taxon>Bacteria</taxon>
        <taxon>Thermotogati</taxon>
        <taxon>Deinococcota</taxon>
        <taxon>Deinococci</taxon>
        <taxon>Deinococcales</taxon>
        <taxon>Deinococcaceae</taxon>
        <taxon>Deinococcus</taxon>
    </lineage>
</organism>
<gene>
    <name evidence="1" type="ORF">ACFP90_27795</name>
</gene>
<dbReference type="Proteomes" id="UP001596317">
    <property type="component" value="Unassembled WGS sequence"/>
</dbReference>